<organism evidence="2 3">
    <name type="scientific">Halobacillus faecis</name>
    <dbReference type="NCBI Taxonomy" id="360184"/>
    <lineage>
        <taxon>Bacteria</taxon>
        <taxon>Bacillati</taxon>
        <taxon>Bacillota</taxon>
        <taxon>Bacilli</taxon>
        <taxon>Bacillales</taxon>
        <taxon>Bacillaceae</taxon>
        <taxon>Halobacillus</taxon>
    </lineage>
</organism>
<gene>
    <name evidence="2" type="ORF">HFA01_04900</name>
</gene>
<dbReference type="Proteomes" id="UP000321886">
    <property type="component" value="Unassembled WGS sequence"/>
</dbReference>
<feature type="transmembrane region" description="Helical" evidence="1">
    <location>
        <begin position="15"/>
        <end position="36"/>
    </location>
</feature>
<name>A0A511WPQ9_9BACI</name>
<dbReference type="Pfam" id="PF14329">
    <property type="entry name" value="DUF4386"/>
    <property type="match status" value="1"/>
</dbReference>
<feature type="transmembrane region" description="Helical" evidence="1">
    <location>
        <begin position="141"/>
        <end position="160"/>
    </location>
</feature>
<feature type="transmembrane region" description="Helical" evidence="1">
    <location>
        <begin position="56"/>
        <end position="82"/>
    </location>
</feature>
<feature type="transmembrane region" description="Helical" evidence="1">
    <location>
        <begin position="94"/>
        <end position="121"/>
    </location>
</feature>
<reference evidence="2 3" key="1">
    <citation type="submission" date="2019-07" db="EMBL/GenBank/DDBJ databases">
        <title>Whole genome shotgun sequence of Halobacillus faecis NBRC 103569.</title>
        <authorList>
            <person name="Hosoyama A."/>
            <person name="Uohara A."/>
            <person name="Ohji S."/>
            <person name="Ichikawa N."/>
        </authorList>
    </citation>
    <scope>NUCLEOTIDE SEQUENCE [LARGE SCALE GENOMIC DNA]</scope>
    <source>
        <strain evidence="2 3">NBRC 103569</strain>
    </source>
</reference>
<dbReference type="RefSeq" id="WP_146812985.1">
    <property type="nucleotide sequence ID" value="NZ_BJYD01000004.1"/>
</dbReference>
<accession>A0A511WPQ9</accession>
<evidence type="ECO:0000313" key="2">
    <source>
        <dbReference type="EMBL" id="GEN52228.1"/>
    </source>
</evidence>
<feature type="transmembrane region" description="Helical" evidence="1">
    <location>
        <begin position="203"/>
        <end position="222"/>
    </location>
</feature>
<keyword evidence="3" id="KW-1185">Reference proteome</keyword>
<evidence type="ECO:0000313" key="3">
    <source>
        <dbReference type="Proteomes" id="UP000321886"/>
    </source>
</evidence>
<evidence type="ECO:0000256" key="1">
    <source>
        <dbReference type="SAM" id="Phobius"/>
    </source>
</evidence>
<keyword evidence="1" id="KW-0812">Transmembrane</keyword>
<feature type="transmembrane region" description="Helical" evidence="1">
    <location>
        <begin position="172"/>
        <end position="191"/>
    </location>
</feature>
<dbReference type="InterPro" id="IPR025495">
    <property type="entry name" value="DUF4386"/>
</dbReference>
<keyword evidence="1" id="KW-1133">Transmembrane helix</keyword>
<dbReference type="AlphaFoldDB" id="A0A511WPQ9"/>
<comment type="caution">
    <text evidence="2">The sequence shown here is derived from an EMBL/GenBank/DDBJ whole genome shotgun (WGS) entry which is preliminary data.</text>
</comment>
<dbReference type="OrthoDB" id="7060422at2"/>
<keyword evidence="1" id="KW-0472">Membrane</keyword>
<proteinExistence type="predicted"/>
<protein>
    <submittedName>
        <fullName evidence="2">DUF4386 domain-containing protein</fullName>
    </submittedName>
</protein>
<sequence>MKKLNKSDDFQRKPAIIAGVSLILMTLAAFFSYGYVHSSLVFHEDANRTYDLLQSSLSLLHLGMTGWVVVIFTDLIVTWAFYKVLKPIHSFYALLAGVLRLFYTIILATAVFHLWMVSQVIQSDSGSATQVMENILRFEKIWSLGLIVFGIHLIMVGMAASKAGFIPKVLSGLLILAGMSYLFIHSMYQAFPQYETSTATIETILSLPMMIGELGFGMWLLVKGNKVKSSTRQSYLGAS</sequence>
<dbReference type="EMBL" id="BJYD01000004">
    <property type="protein sequence ID" value="GEN52228.1"/>
    <property type="molecule type" value="Genomic_DNA"/>
</dbReference>